<dbReference type="InterPro" id="IPR044929">
    <property type="entry name" value="DNA/RNA_non-sp_Endonuclease_sf"/>
</dbReference>
<dbReference type="InterPro" id="IPR040255">
    <property type="entry name" value="Non-specific_endonuclease"/>
</dbReference>
<evidence type="ECO:0000313" key="15">
    <source>
        <dbReference type="Proteomes" id="UP000054408"/>
    </source>
</evidence>
<name>A0A0L0DJ73_THETB</name>
<feature type="active site" description="Proton acceptor" evidence="8">
    <location>
        <position position="130"/>
    </location>
</feature>
<dbReference type="AlphaFoldDB" id="A0A0L0DJ73"/>
<dbReference type="GO" id="GO:0000014">
    <property type="term" value="F:single-stranded DNA endodeoxyribonuclease activity"/>
    <property type="evidence" value="ECO:0007669"/>
    <property type="project" value="TreeGrafter"/>
</dbReference>
<evidence type="ECO:0000256" key="6">
    <source>
        <dbReference type="ARBA" id="ARBA00022801"/>
    </source>
</evidence>
<dbReference type="GO" id="GO:0005634">
    <property type="term" value="C:nucleus"/>
    <property type="evidence" value="ECO:0007669"/>
    <property type="project" value="TreeGrafter"/>
</dbReference>
<keyword evidence="15" id="KW-1185">Reference proteome</keyword>
<evidence type="ECO:0000256" key="4">
    <source>
        <dbReference type="ARBA" id="ARBA00022723"/>
    </source>
</evidence>
<evidence type="ECO:0000259" key="12">
    <source>
        <dbReference type="SMART" id="SM00477"/>
    </source>
</evidence>
<comment type="cofactor">
    <cofactor evidence="1 10">
        <name>Mg(2+)</name>
        <dbReference type="ChEBI" id="CHEBI:18420"/>
    </cofactor>
</comment>
<dbReference type="CDD" id="cd00091">
    <property type="entry name" value="NUC"/>
    <property type="match status" value="1"/>
</dbReference>
<dbReference type="SUPFAM" id="SSF54060">
    <property type="entry name" value="His-Me finger endonucleases"/>
    <property type="match status" value="1"/>
</dbReference>
<evidence type="ECO:0000256" key="8">
    <source>
        <dbReference type="PIRSR" id="PIRSR640255-1"/>
    </source>
</evidence>
<dbReference type="InterPro" id="IPR020821">
    <property type="entry name" value="ENPP1-3/EXOG-like_nuc-like"/>
</dbReference>
<dbReference type="GeneID" id="25567131"/>
<protein>
    <recommendedName>
        <fullName evidence="10">Endonuclease</fullName>
        <ecNumber evidence="10">3.1.30.-</ecNumber>
    </recommendedName>
</protein>
<organism evidence="14 15">
    <name type="scientific">Thecamonas trahens ATCC 50062</name>
    <dbReference type="NCBI Taxonomy" id="461836"/>
    <lineage>
        <taxon>Eukaryota</taxon>
        <taxon>Apusozoa</taxon>
        <taxon>Apusomonadida</taxon>
        <taxon>Apusomonadidae</taxon>
        <taxon>Thecamonas</taxon>
    </lineage>
</organism>
<keyword evidence="4 9" id="KW-0479">Metal-binding</keyword>
<feature type="region of interest" description="Disordered" evidence="11">
    <location>
        <begin position="21"/>
        <end position="42"/>
    </location>
</feature>
<keyword evidence="6 10" id="KW-0378">Hydrolase</keyword>
<evidence type="ECO:0000256" key="2">
    <source>
        <dbReference type="ARBA" id="ARBA00010052"/>
    </source>
</evidence>
<dbReference type="InterPro" id="IPR018524">
    <property type="entry name" value="DNA/RNA_endonuclease_AS"/>
</dbReference>
<dbReference type="EC" id="3.1.30.-" evidence="10"/>
<evidence type="ECO:0000256" key="3">
    <source>
        <dbReference type="ARBA" id="ARBA00022722"/>
    </source>
</evidence>
<dbReference type="eggNOG" id="KOG3721">
    <property type="taxonomic scope" value="Eukaryota"/>
</dbReference>
<dbReference type="GO" id="GO:0003676">
    <property type="term" value="F:nucleic acid binding"/>
    <property type="evidence" value="ECO:0007669"/>
    <property type="project" value="InterPro"/>
</dbReference>
<reference evidence="14 15" key="1">
    <citation type="submission" date="2010-05" db="EMBL/GenBank/DDBJ databases">
        <title>The Genome Sequence of Thecamonas trahens ATCC 50062.</title>
        <authorList>
            <consortium name="The Broad Institute Genome Sequencing Platform"/>
            <person name="Russ C."/>
            <person name="Cuomo C."/>
            <person name="Shea T."/>
            <person name="Young S.K."/>
            <person name="Zeng Q."/>
            <person name="Koehrsen M."/>
            <person name="Haas B."/>
            <person name="Borodovsky M."/>
            <person name="Guigo R."/>
            <person name="Alvarado L."/>
            <person name="Berlin A."/>
            <person name="Bochicchio J."/>
            <person name="Borenstein D."/>
            <person name="Chapman S."/>
            <person name="Chen Z."/>
            <person name="Freedman E."/>
            <person name="Gellesch M."/>
            <person name="Goldberg J."/>
            <person name="Griggs A."/>
            <person name="Gujja S."/>
            <person name="Heilman E."/>
            <person name="Heiman D."/>
            <person name="Hepburn T."/>
            <person name="Howarth C."/>
            <person name="Jen D."/>
            <person name="Larson L."/>
            <person name="Mehta T."/>
            <person name="Park D."/>
            <person name="Pearson M."/>
            <person name="Roberts A."/>
            <person name="Saif S."/>
            <person name="Shenoy N."/>
            <person name="Sisk P."/>
            <person name="Stolte C."/>
            <person name="Sykes S."/>
            <person name="Thomson T."/>
            <person name="Walk T."/>
            <person name="White J."/>
            <person name="Yandava C."/>
            <person name="Burger G."/>
            <person name="Gray M.W."/>
            <person name="Holland P.W.H."/>
            <person name="King N."/>
            <person name="Lang F.B.F."/>
            <person name="Roger A.J."/>
            <person name="Ruiz-Trillo I."/>
            <person name="Lander E."/>
            <person name="Nusbaum C."/>
        </authorList>
    </citation>
    <scope>NUCLEOTIDE SEQUENCE [LARGE SCALE GENOMIC DNA]</scope>
    <source>
        <strain evidence="14 15">ATCC 50062</strain>
    </source>
</reference>
<keyword evidence="3 10" id="KW-0540">Nuclease</keyword>
<dbReference type="GO" id="GO:0005743">
    <property type="term" value="C:mitochondrial inner membrane"/>
    <property type="evidence" value="ECO:0007669"/>
    <property type="project" value="TreeGrafter"/>
</dbReference>
<dbReference type="Gene3D" id="3.40.570.10">
    <property type="entry name" value="Extracellular Endonuclease, subunit A"/>
    <property type="match status" value="1"/>
</dbReference>
<evidence type="ECO:0000256" key="11">
    <source>
        <dbReference type="SAM" id="MobiDB-lite"/>
    </source>
</evidence>
<dbReference type="InterPro" id="IPR044925">
    <property type="entry name" value="His-Me_finger_sf"/>
</dbReference>
<dbReference type="PANTHER" id="PTHR13966:SF5">
    <property type="entry name" value="ENDONUCLEASE G, MITOCHONDRIAL"/>
    <property type="match status" value="1"/>
</dbReference>
<proteinExistence type="inferred from homology"/>
<dbReference type="OMA" id="YVMPNQV"/>
<dbReference type="STRING" id="461836.A0A0L0DJ73"/>
<dbReference type="GO" id="GO:0046872">
    <property type="term" value="F:metal ion binding"/>
    <property type="evidence" value="ECO:0007669"/>
    <property type="project" value="UniProtKB-KW"/>
</dbReference>
<dbReference type="Proteomes" id="UP000054408">
    <property type="component" value="Unassembled WGS sequence"/>
</dbReference>
<gene>
    <name evidence="14" type="ORF">AMSG_08438</name>
</gene>
<dbReference type="PROSITE" id="PS01070">
    <property type="entry name" value="NUCLEASE_NON_SPEC"/>
    <property type="match status" value="1"/>
</dbReference>
<evidence type="ECO:0000259" key="13">
    <source>
        <dbReference type="SMART" id="SM00892"/>
    </source>
</evidence>
<dbReference type="SMART" id="SM00892">
    <property type="entry name" value="Endonuclease_NS"/>
    <property type="match status" value="1"/>
</dbReference>
<keyword evidence="7" id="KW-0460">Magnesium</keyword>
<sequence length="315" mass="34271">MASGPGKAVTYGLFGALAGKATGKAPPAATRRAGAGPTGGKKTAAAIKYGPPSNDYVKVRDGYVVAYDRRMRTARWVAEHLTRDSLYPKYGPGEKKPHRRECMFAEDKSVPSKFRSKLEDYRGSGYDRGHLSPAADHKTSQLGMCESFLLSNISPQVGKGFNRDYWARLEGFMRHLTKEYDDVYVLTGPAWVPEIDAVTGKAFVRYEVIGSPPNVAVPTHFFKAVLAETKDGRKRAVGAFLTPNAPIAENEPLIKYSVSLDELERLIGLELFPRAALASGVRSGGRGVVPLCDDTKCELPPPWSPPPKKNKSSSA</sequence>
<dbReference type="OrthoDB" id="5418055at2759"/>
<dbReference type="RefSeq" id="XP_013755493.1">
    <property type="nucleotide sequence ID" value="XM_013900039.1"/>
</dbReference>
<evidence type="ECO:0000256" key="5">
    <source>
        <dbReference type="ARBA" id="ARBA00022759"/>
    </source>
</evidence>
<feature type="domain" description="DNA/RNA non-specific endonuclease/pyrophosphatase/phosphodiesterase" evidence="13">
    <location>
        <begin position="59"/>
        <end position="278"/>
    </location>
</feature>
<comment type="similarity">
    <text evidence="2 10">Belongs to the DNA/RNA non-specific endonuclease family.</text>
</comment>
<accession>A0A0L0DJ73</accession>
<evidence type="ECO:0000256" key="7">
    <source>
        <dbReference type="ARBA" id="ARBA00022842"/>
    </source>
</evidence>
<dbReference type="SMART" id="SM00477">
    <property type="entry name" value="NUC"/>
    <property type="match status" value="1"/>
</dbReference>
<evidence type="ECO:0000256" key="9">
    <source>
        <dbReference type="PIRSR" id="PIRSR640255-2"/>
    </source>
</evidence>
<evidence type="ECO:0000256" key="1">
    <source>
        <dbReference type="ARBA" id="ARBA00001946"/>
    </source>
</evidence>
<dbReference type="EMBL" id="GL349472">
    <property type="protein sequence ID" value="KNC52454.1"/>
    <property type="molecule type" value="Genomic_DNA"/>
</dbReference>
<evidence type="ECO:0000313" key="14">
    <source>
        <dbReference type="EMBL" id="KNC52454.1"/>
    </source>
</evidence>
<dbReference type="Pfam" id="PF01223">
    <property type="entry name" value="Endonuclease_NS"/>
    <property type="match status" value="1"/>
</dbReference>
<dbReference type="PANTHER" id="PTHR13966">
    <property type="entry name" value="ENDONUCLEASE RELATED"/>
    <property type="match status" value="1"/>
</dbReference>
<feature type="binding site" evidence="9">
    <location>
        <position position="162"/>
    </location>
    <ligand>
        <name>Mg(2+)</name>
        <dbReference type="ChEBI" id="CHEBI:18420"/>
        <note>catalytic</note>
    </ligand>
</feature>
<feature type="domain" description="ENPP1-3/EXOG-like endonuclease/phosphodiesterase" evidence="12">
    <location>
        <begin position="60"/>
        <end position="278"/>
    </location>
</feature>
<evidence type="ECO:0000256" key="10">
    <source>
        <dbReference type="RuleBase" id="RU366055"/>
    </source>
</evidence>
<keyword evidence="5 10" id="KW-0255">Endonuclease</keyword>
<dbReference type="InterPro" id="IPR001604">
    <property type="entry name" value="Endo_G_ENPP1-like_dom"/>
</dbReference>
<dbReference type="GO" id="GO:0004521">
    <property type="term" value="F:RNA endonuclease activity"/>
    <property type="evidence" value="ECO:0007669"/>
    <property type="project" value="TreeGrafter"/>
</dbReference>